<sequence>MEIAGNKENVAPATSSDPLQRKDTSLSPKKNGRKGRSKSIGPGSLEEPEQPNPKAKDRRKSAFVPTTKSILSKNEESERAARRKSMMNRRVSFAPEATLHTWDIVEYDKNHTTSTDDTESTGHASSFGRSSSSPGSHFDEAQEAEDAELLSPPDSQSDGKAKLKNRRSSGIPPMNFNNPEDYSSGMSDGSEESESEGEESGDETGTAMSLDVDEATVQSVAESDNSTGSSERLEAALKQAAHAAGTRGIEYDEYGEMSMELVSEEITNAFKPWAQRQPSDAPGSASLDQENVNPFSPAFKAQVESRPETIEEEDEEDDMSMDVTKAVGGILKGRPIQQASSPMSDGTMDLTQAVGKITSQKRRRSTTDSGSPGGAELALQPKRRRSSVARSSMGDDTMDLTMAVGGIQKTASPNKGGRRRSLRNRRSSGAVSDQSEATMDLTRAVGGIRTSKSDVDNSFDGNEELSMELTTVLGGIKPADQPASVDKDRPTTPQEVPSPAPSAVNTTPKGQERFKDTPDLGAKKLLTPILQRSSEKQISSVKSKASQSPRRQTTSHEPSPAASVKSEPKSSPAKDDVLYPQLPPTDQQPSPIRTPTSSLKRRENQRQLDFQLQAPEQSPTAAKQQRSSPVKARAATPEKLHVAEDTRDLTNSMKLLTTPRKEPLKTVTPRKQAPVKQVSPIAASTPRSRPTPKAKDSTAVPPSPVRRLNEDLDRIKANGQEAEKVGLQDFLDKAGIRFMDLTTTKRRLTVMPTPSKARAGFEDDEDINLESGIVAAACTVPELELYQHACHELKRYTKEGKQMISKLEARVLKQQPPLIQAYMSAAPDRKTALDIQMRDMKTDARLRSKEMWYGWRSQLLDELMTGLQSIAEGLIQDDDTLGRSEEILDQALPSLVEQRNKLQQEADHLEESVSAVSEEEKGELKVIRETLSGVNSELAERQRVLDRLRKEVEEQDSAAEHLQESKEEFTAAIQEANRVREACRGVSLNEVTALRDSVKHLQDEFGWTITSASSYPSTVTMTYKSELQLFFHPQSFKRSEAHGEEQPNGPIRLTYVADTNKKPLTTTIRFFLQLLRASLHGIPQYTTKISDLLAFVSNGWATASRAAECERRLNLEALTESRIVSDEQLAITSIILLTKVRSKVRATFELDVHVDEDLELQCTVKPSVEVVYGEQYNEKNMTEFLRTLVGDGVEGWDQALRQMRQKLIARGAKGARK</sequence>
<feature type="compositionally biased region" description="Acidic residues" evidence="2">
    <location>
        <begin position="189"/>
        <end position="202"/>
    </location>
</feature>
<comment type="caution">
    <text evidence="4">The sequence shown here is derived from an EMBL/GenBank/DDBJ whole genome shotgun (WGS) entry which is preliminary data.</text>
</comment>
<feature type="compositionally biased region" description="Basic residues" evidence="2">
    <location>
        <begin position="416"/>
        <end position="426"/>
    </location>
</feature>
<feature type="compositionally biased region" description="Basic and acidic residues" evidence="2">
    <location>
        <begin position="566"/>
        <end position="577"/>
    </location>
</feature>
<proteinExistence type="predicted"/>
<feature type="compositionally biased region" description="Low complexity" evidence="2">
    <location>
        <begin position="121"/>
        <end position="136"/>
    </location>
</feature>
<reference evidence="4 5" key="1">
    <citation type="journal article" date="2023" name="G3 (Bethesda)">
        <title>A chromosome-level genome assembly of Zasmidium syzygii isolated from banana leaves.</title>
        <authorList>
            <person name="van Westerhoven A.C."/>
            <person name="Mehrabi R."/>
            <person name="Talebi R."/>
            <person name="Steentjes M.B.F."/>
            <person name="Corcolon B."/>
            <person name="Chong P.A."/>
            <person name="Kema G.H.J."/>
            <person name="Seidl M.F."/>
        </authorList>
    </citation>
    <scope>NUCLEOTIDE SEQUENCE [LARGE SCALE GENOMIC DNA]</scope>
    <source>
        <strain evidence="4 5">P124</strain>
    </source>
</reference>
<keyword evidence="5" id="KW-1185">Reference proteome</keyword>
<gene>
    <name evidence="4" type="ORF">PRZ48_001891</name>
</gene>
<evidence type="ECO:0000256" key="2">
    <source>
        <dbReference type="SAM" id="MobiDB-lite"/>
    </source>
</evidence>
<feature type="compositionally biased region" description="Polar residues" evidence="2">
    <location>
        <begin position="607"/>
        <end position="628"/>
    </location>
</feature>
<keyword evidence="1" id="KW-0175">Coiled coil</keyword>
<dbReference type="SMART" id="SM01315">
    <property type="entry name" value="Spc7_N"/>
    <property type="match status" value="1"/>
</dbReference>
<accession>A0ABR0F4D4</accession>
<dbReference type="EMBL" id="JAXOVC010000001">
    <property type="protein sequence ID" value="KAK4508153.1"/>
    <property type="molecule type" value="Genomic_DNA"/>
</dbReference>
<name>A0ABR0F4D4_ZASCE</name>
<dbReference type="InterPro" id="IPR033338">
    <property type="entry name" value="Spc105/Spc7"/>
</dbReference>
<feature type="domain" description="Spc7 kinetochore protein" evidence="3">
    <location>
        <begin position="715"/>
        <end position="1032"/>
    </location>
</feature>
<feature type="compositionally biased region" description="Polar residues" evidence="2">
    <location>
        <begin position="530"/>
        <end position="557"/>
    </location>
</feature>
<feature type="compositionally biased region" description="Polar residues" evidence="2">
    <location>
        <begin position="584"/>
        <end position="598"/>
    </location>
</feature>
<evidence type="ECO:0000256" key="1">
    <source>
        <dbReference type="SAM" id="Coils"/>
    </source>
</evidence>
<evidence type="ECO:0000313" key="5">
    <source>
        <dbReference type="Proteomes" id="UP001305779"/>
    </source>
</evidence>
<dbReference type="PANTHER" id="PTHR28260">
    <property type="entry name" value="SPINDLE POLE BODY COMPONENT SPC105"/>
    <property type="match status" value="1"/>
</dbReference>
<dbReference type="Proteomes" id="UP001305779">
    <property type="component" value="Unassembled WGS sequence"/>
</dbReference>
<dbReference type="Pfam" id="PF15402">
    <property type="entry name" value="MELT_2"/>
    <property type="match status" value="6"/>
</dbReference>
<dbReference type="SMART" id="SM00787">
    <property type="entry name" value="Spc7"/>
    <property type="match status" value="1"/>
</dbReference>
<dbReference type="PANTHER" id="PTHR28260:SF1">
    <property type="entry name" value="SPINDLE POLE BODY COMPONENT SPC105"/>
    <property type="match status" value="1"/>
</dbReference>
<dbReference type="InterPro" id="IPR040850">
    <property type="entry name" value="Knl1_RWD_C"/>
</dbReference>
<evidence type="ECO:0000259" key="3">
    <source>
        <dbReference type="SMART" id="SM00787"/>
    </source>
</evidence>
<feature type="compositionally biased region" description="Basic and acidic residues" evidence="2">
    <location>
        <begin position="510"/>
        <end position="522"/>
    </location>
</feature>
<feature type="region of interest" description="Disordered" evidence="2">
    <location>
        <begin position="274"/>
        <end position="321"/>
    </location>
</feature>
<dbReference type="InterPro" id="IPR013253">
    <property type="entry name" value="Spc7_domain"/>
</dbReference>
<feature type="compositionally biased region" description="Polar residues" evidence="2">
    <location>
        <begin position="216"/>
        <end position="230"/>
    </location>
</feature>
<evidence type="ECO:0000313" key="4">
    <source>
        <dbReference type="EMBL" id="KAK4508153.1"/>
    </source>
</evidence>
<feature type="compositionally biased region" description="Basic and acidic residues" evidence="2">
    <location>
        <begin position="636"/>
        <end position="648"/>
    </location>
</feature>
<protein>
    <recommendedName>
        <fullName evidence="3">Spc7 kinetochore protein domain-containing protein</fullName>
    </recommendedName>
</protein>
<organism evidence="4 5">
    <name type="scientific">Zasmidium cellare</name>
    <name type="common">Wine cellar mold</name>
    <name type="synonym">Racodium cellare</name>
    <dbReference type="NCBI Taxonomy" id="395010"/>
    <lineage>
        <taxon>Eukaryota</taxon>
        <taxon>Fungi</taxon>
        <taxon>Dikarya</taxon>
        <taxon>Ascomycota</taxon>
        <taxon>Pezizomycotina</taxon>
        <taxon>Dothideomycetes</taxon>
        <taxon>Dothideomycetidae</taxon>
        <taxon>Mycosphaerellales</taxon>
        <taxon>Mycosphaerellaceae</taxon>
        <taxon>Zasmidium</taxon>
    </lineage>
</organism>
<dbReference type="Pfam" id="PF18210">
    <property type="entry name" value="Knl1_RWD_C"/>
    <property type="match status" value="1"/>
</dbReference>
<feature type="region of interest" description="Disordered" evidence="2">
    <location>
        <begin position="1"/>
        <end position="245"/>
    </location>
</feature>
<feature type="coiled-coil region" evidence="1">
    <location>
        <begin position="892"/>
        <end position="982"/>
    </location>
</feature>
<feature type="compositionally biased region" description="Acidic residues" evidence="2">
    <location>
        <begin position="310"/>
        <end position="320"/>
    </location>
</feature>
<dbReference type="Pfam" id="PF08317">
    <property type="entry name" value="Spc7"/>
    <property type="match status" value="1"/>
</dbReference>
<feature type="region of interest" description="Disordered" evidence="2">
    <location>
        <begin position="333"/>
        <end position="707"/>
    </location>
</feature>